<sequence>MLSPTLNTPGRRPSPPWPSCVRAPKRQGKTLYEYGG</sequence>
<evidence type="ECO:0000313" key="4">
    <source>
        <dbReference type="Proteomes" id="UP000012960"/>
    </source>
</evidence>
<dbReference type="EMBL" id="HG996470">
    <property type="protein sequence ID" value="CAG1840616.1"/>
    <property type="molecule type" value="Genomic_DNA"/>
</dbReference>
<accession>A0A804JAE8</accession>
<evidence type="ECO:0000256" key="1">
    <source>
        <dbReference type="SAM" id="MobiDB-lite"/>
    </source>
</evidence>
<feature type="region of interest" description="Disordered" evidence="1">
    <location>
        <begin position="1"/>
        <end position="36"/>
    </location>
</feature>
<name>A0A804JAE8_MUSAM</name>
<dbReference type="Proteomes" id="UP000012960">
    <property type="component" value="Unplaced"/>
</dbReference>
<dbReference type="EnsemblPlants" id="Ma05_t30800.1">
    <property type="protein sequence ID" value="Ma05_p30800.1"/>
    <property type="gene ID" value="Ma05_g30800"/>
</dbReference>
<evidence type="ECO:0000313" key="3">
    <source>
        <dbReference type="EnsemblPlants" id="Ma05_p30800.1"/>
    </source>
</evidence>
<keyword evidence="4" id="KW-1185">Reference proteome</keyword>
<evidence type="ECO:0000313" key="2">
    <source>
        <dbReference type="EMBL" id="CAG1840616.1"/>
    </source>
</evidence>
<proteinExistence type="predicted"/>
<gene>
    <name evidence="2" type="ORF">GSMUA_282680.1</name>
</gene>
<organism evidence="3 4">
    <name type="scientific">Musa acuminata subsp. malaccensis</name>
    <name type="common">Wild banana</name>
    <name type="synonym">Musa malaccensis</name>
    <dbReference type="NCBI Taxonomy" id="214687"/>
    <lineage>
        <taxon>Eukaryota</taxon>
        <taxon>Viridiplantae</taxon>
        <taxon>Streptophyta</taxon>
        <taxon>Embryophyta</taxon>
        <taxon>Tracheophyta</taxon>
        <taxon>Spermatophyta</taxon>
        <taxon>Magnoliopsida</taxon>
        <taxon>Liliopsida</taxon>
        <taxon>Zingiberales</taxon>
        <taxon>Musaceae</taxon>
        <taxon>Musa</taxon>
    </lineage>
</organism>
<reference evidence="2" key="1">
    <citation type="submission" date="2021-03" db="EMBL/GenBank/DDBJ databases">
        <authorList>
            <consortium name="Genoscope - CEA"/>
            <person name="William W."/>
        </authorList>
    </citation>
    <scope>NUCLEOTIDE SEQUENCE</scope>
    <source>
        <strain evidence="2">Doubled-haploid Pahang</strain>
    </source>
</reference>
<protein>
    <submittedName>
        <fullName evidence="2">(wild Malaysian banana) hypothetical protein</fullName>
    </submittedName>
</protein>
<dbReference type="AlphaFoldDB" id="A0A804JAE8"/>
<dbReference type="Gramene" id="Ma05_t30800.1">
    <property type="protein sequence ID" value="Ma05_p30800.1"/>
    <property type="gene ID" value="Ma05_g30800"/>
</dbReference>
<reference evidence="3" key="2">
    <citation type="submission" date="2021-05" db="UniProtKB">
        <authorList>
            <consortium name="EnsemblPlants"/>
        </authorList>
    </citation>
    <scope>IDENTIFICATION</scope>
    <source>
        <strain evidence="3">subsp. malaccensis</strain>
    </source>
</reference>
<dbReference type="InParanoid" id="A0A804JAE8"/>